<dbReference type="EnsemblMetazoa" id="ENSAATROPT014686">
    <property type="protein sequence ID" value="ENSAATROPP013376"/>
    <property type="gene ID" value="ENSAATROPG011913"/>
</dbReference>
<sequence length="88" mass="9452">MGFLKDSMDVGETIDSQHGPSPPSSAPVQANDTPKTGVSRIPRPVRSPSNTSTQSPAQSKTEKMKALKEKALNLIVEHLEEQSGKEIP</sequence>
<evidence type="ECO:0000256" key="1">
    <source>
        <dbReference type="SAM" id="MobiDB-lite"/>
    </source>
</evidence>
<feature type="compositionally biased region" description="Polar residues" evidence="1">
    <location>
        <begin position="26"/>
        <end position="36"/>
    </location>
</feature>
<organism evidence="2 3">
    <name type="scientific">Anopheles atroparvus</name>
    <name type="common">European mosquito</name>
    <dbReference type="NCBI Taxonomy" id="41427"/>
    <lineage>
        <taxon>Eukaryota</taxon>
        <taxon>Metazoa</taxon>
        <taxon>Ecdysozoa</taxon>
        <taxon>Arthropoda</taxon>
        <taxon>Hexapoda</taxon>
        <taxon>Insecta</taxon>
        <taxon>Pterygota</taxon>
        <taxon>Neoptera</taxon>
        <taxon>Endopterygota</taxon>
        <taxon>Diptera</taxon>
        <taxon>Nematocera</taxon>
        <taxon>Culicoidea</taxon>
        <taxon>Culicidae</taxon>
        <taxon>Anophelinae</taxon>
        <taxon>Anopheles</taxon>
    </lineage>
</organism>
<feature type="compositionally biased region" description="Polar residues" evidence="1">
    <location>
        <begin position="47"/>
        <end position="59"/>
    </location>
</feature>
<name>A0AAG5DQD3_ANOAO</name>
<accession>A0AAG5DQD3</accession>
<dbReference type="Proteomes" id="UP000075880">
    <property type="component" value="Unassembled WGS sequence"/>
</dbReference>
<reference evidence="2" key="1">
    <citation type="submission" date="2024-04" db="UniProtKB">
        <authorList>
            <consortium name="EnsemblMetazoa"/>
        </authorList>
    </citation>
    <scope>IDENTIFICATION</scope>
    <source>
        <strain evidence="2">EBRO</strain>
    </source>
</reference>
<evidence type="ECO:0000313" key="2">
    <source>
        <dbReference type="EnsemblMetazoa" id="ENSAATROPP013376"/>
    </source>
</evidence>
<dbReference type="AlphaFoldDB" id="A0AAG5DQD3"/>
<feature type="region of interest" description="Disordered" evidence="1">
    <location>
        <begin position="1"/>
        <end position="65"/>
    </location>
</feature>
<proteinExistence type="predicted"/>
<evidence type="ECO:0000313" key="3">
    <source>
        <dbReference type="Proteomes" id="UP000075880"/>
    </source>
</evidence>
<protein>
    <submittedName>
        <fullName evidence="2">Uncharacterized protein</fullName>
    </submittedName>
</protein>
<keyword evidence="3" id="KW-1185">Reference proteome</keyword>